<comment type="caution">
    <text evidence="3">The sequence shown here is derived from an EMBL/GenBank/DDBJ whole genome shotgun (WGS) entry which is preliminary data.</text>
</comment>
<sequence>MALLGRLIPSRRRKKRRTATFAVSERGRADWEPVFGGTPPRTLRPALSFDQRLTHCLGALASIETATFRVDTGHPQMIGRTGMDRAAFEAAAAHYASGRRFLTDHPERRRSRLFRTYVAPVSVDHGEIATGHPFLVFVSDNVEAYELPTLVKSRPAGFAGLSVLFPLNYAWHFGSLGKVEAADMPFEKKARRLVWRGKTTGLQLDRPGSLDRGSRSFVPQFNARNTNPAIDLGFSHLTPSVDNLGDAVLTAALRTAVKETLSLEEHLGSRYLLSLEGHDVASGLKWMLASNSVVLMPRPRCESWACERHLEPFVHYVPVRPDLSDLEEAFAWCLDNDAACRRISANARAFMAPFLDAGAERALTEAVLEAYFAKVRLVPGDGLDARLLA</sequence>
<gene>
    <name evidence="3" type="ORF">DLJ53_24995</name>
</gene>
<dbReference type="SMART" id="SM00672">
    <property type="entry name" value="CAP10"/>
    <property type="match status" value="1"/>
</dbReference>
<evidence type="ECO:0000313" key="3">
    <source>
        <dbReference type="EMBL" id="RAH98892.1"/>
    </source>
</evidence>
<dbReference type="RefSeq" id="WP_111350348.1">
    <property type="nucleotide sequence ID" value="NZ_QHHQ01000006.1"/>
</dbReference>
<evidence type="ECO:0000313" key="4">
    <source>
        <dbReference type="Proteomes" id="UP000249590"/>
    </source>
</evidence>
<dbReference type="InterPro" id="IPR006598">
    <property type="entry name" value="CAP10"/>
</dbReference>
<dbReference type="PANTHER" id="PTHR12203:SF35">
    <property type="entry name" value="PROTEIN O-GLUCOSYLTRANSFERASE 1"/>
    <property type="match status" value="1"/>
</dbReference>
<evidence type="ECO:0000256" key="1">
    <source>
        <dbReference type="ARBA" id="ARBA00022679"/>
    </source>
</evidence>
<dbReference type="InterPro" id="IPR051091">
    <property type="entry name" value="O-Glucosyltr/Glycosyltrsf_90"/>
</dbReference>
<keyword evidence="1" id="KW-0808">Transferase</keyword>
<name>A0A8B2NHS8_9HYPH</name>
<reference evidence="3 4" key="1">
    <citation type="submission" date="2018-05" db="EMBL/GenBank/DDBJ databases">
        <title>Acuticoccus sediminis sp. nov., isolated from deep-sea sediment of Indian Ocean.</title>
        <authorList>
            <person name="Liu X."/>
            <person name="Lai Q."/>
            <person name="Du Y."/>
            <person name="Sun F."/>
            <person name="Zhang X."/>
            <person name="Wang S."/>
            <person name="Shao Z."/>
        </authorList>
    </citation>
    <scope>NUCLEOTIDE SEQUENCE [LARGE SCALE GENOMIC DNA]</scope>
    <source>
        <strain evidence="3 4">PTG4-2</strain>
    </source>
</reference>
<dbReference type="Pfam" id="PF05686">
    <property type="entry name" value="Glyco_transf_90"/>
    <property type="match status" value="1"/>
</dbReference>
<dbReference type="EMBL" id="QHHQ01000006">
    <property type="protein sequence ID" value="RAH98892.1"/>
    <property type="molecule type" value="Genomic_DNA"/>
</dbReference>
<accession>A0A8B2NHS8</accession>
<evidence type="ECO:0000259" key="2">
    <source>
        <dbReference type="SMART" id="SM00672"/>
    </source>
</evidence>
<dbReference type="OrthoDB" id="7976614at2"/>
<feature type="domain" description="Glycosyl transferase CAP10" evidence="2">
    <location>
        <begin position="134"/>
        <end position="372"/>
    </location>
</feature>
<dbReference type="PANTHER" id="PTHR12203">
    <property type="entry name" value="KDEL LYS-ASP-GLU-LEU CONTAINING - RELATED"/>
    <property type="match status" value="1"/>
</dbReference>
<keyword evidence="4" id="KW-1185">Reference proteome</keyword>
<protein>
    <recommendedName>
        <fullName evidence="2">Glycosyl transferase CAP10 domain-containing protein</fullName>
    </recommendedName>
</protein>
<proteinExistence type="predicted"/>
<dbReference type="Proteomes" id="UP000249590">
    <property type="component" value="Unassembled WGS sequence"/>
</dbReference>
<organism evidence="3 4">
    <name type="scientific">Acuticoccus sediminis</name>
    <dbReference type="NCBI Taxonomy" id="2184697"/>
    <lineage>
        <taxon>Bacteria</taxon>
        <taxon>Pseudomonadati</taxon>
        <taxon>Pseudomonadota</taxon>
        <taxon>Alphaproteobacteria</taxon>
        <taxon>Hyphomicrobiales</taxon>
        <taxon>Amorphaceae</taxon>
        <taxon>Acuticoccus</taxon>
    </lineage>
</organism>
<dbReference type="GO" id="GO:0016740">
    <property type="term" value="F:transferase activity"/>
    <property type="evidence" value="ECO:0007669"/>
    <property type="project" value="UniProtKB-KW"/>
</dbReference>
<dbReference type="AlphaFoldDB" id="A0A8B2NHS8"/>